<comment type="function">
    <text evidence="9">Part of the twin-arginine translocation (Tat) system that transports large folded proteins containing a characteristic twin-arginine motif in their signal peptide across membranes. TatA could form the protein-conducting channel of the Tat system.</text>
</comment>
<keyword evidence="6 9" id="KW-1133">Transmembrane helix</keyword>
<dbReference type="PANTHER" id="PTHR42982">
    <property type="entry name" value="SEC-INDEPENDENT PROTEIN TRANSLOCASE PROTEIN TATA"/>
    <property type="match status" value="1"/>
</dbReference>
<keyword evidence="7 9" id="KW-0811">Translocation</keyword>
<evidence type="ECO:0000313" key="11">
    <source>
        <dbReference type="Proteomes" id="UP000248326"/>
    </source>
</evidence>
<keyword evidence="5 9" id="KW-0653">Protein transport</keyword>
<dbReference type="OrthoDB" id="72155at2"/>
<evidence type="ECO:0000256" key="9">
    <source>
        <dbReference type="HAMAP-Rule" id="MF_00236"/>
    </source>
</evidence>
<comment type="subunit">
    <text evidence="9">Forms a complex with TatC.</text>
</comment>
<dbReference type="AlphaFoldDB" id="A0A318S5S3"/>
<dbReference type="PANTHER" id="PTHR42982:SF1">
    <property type="entry name" value="SEC-INDEPENDENT PROTEIN TRANSLOCASE PROTEIN TATA"/>
    <property type="match status" value="1"/>
</dbReference>
<sequence>MPFGPLELIIILVLVVVFFGARKLPQLGKGLGQSMREFKKGMNDDEATPAAKKDEA</sequence>
<dbReference type="GO" id="GO:0043953">
    <property type="term" value="P:protein transport by the Tat complex"/>
    <property type="evidence" value="ECO:0007669"/>
    <property type="project" value="UniProtKB-UniRule"/>
</dbReference>
<feature type="transmembrane region" description="Helical" evidence="9">
    <location>
        <begin position="6"/>
        <end position="25"/>
    </location>
</feature>
<keyword evidence="4 9" id="KW-0812">Transmembrane</keyword>
<evidence type="ECO:0000256" key="5">
    <source>
        <dbReference type="ARBA" id="ARBA00022927"/>
    </source>
</evidence>
<dbReference type="InterPro" id="IPR006312">
    <property type="entry name" value="TatA/E"/>
</dbReference>
<evidence type="ECO:0000313" key="10">
    <source>
        <dbReference type="EMBL" id="PYE53060.1"/>
    </source>
</evidence>
<dbReference type="Pfam" id="PF02416">
    <property type="entry name" value="TatA_B_E"/>
    <property type="match status" value="1"/>
</dbReference>
<dbReference type="GO" id="GO:0033281">
    <property type="term" value="C:TAT protein transport complex"/>
    <property type="evidence" value="ECO:0007669"/>
    <property type="project" value="UniProtKB-UniRule"/>
</dbReference>
<protein>
    <recommendedName>
        <fullName evidence="9">Sec-independent protein translocase protein TatA</fullName>
    </recommendedName>
</protein>
<dbReference type="HAMAP" id="MF_00236">
    <property type="entry name" value="TatA_E"/>
    <property type="match status" value="1"/>
</dbReference>
<evidence type="ECO:0000256" key="1">
    <source>
        <dbReference type="ARBA" id="ARBA00004162"/>
    </source>
</evidence>
<organism evidence="10 11">
    <name type="scientific">Deinococcus yavapaiensis KR-236</name>
    <dbReference type="NCBI Taxonomy" id="694435"/>
    <lineage>
        <taxon>Bacteria</taxon>
        <taxon>Thermotogati</taxon>
        <taxon>Deinococcota</taxon>
        <taxon>Deinococci</taxon>
        <taxon>Deinococcales</taxon>
        <taxon>Deinococcaceae</taxon>
        <taxon>Deinococcus</taxon>
    </lineage>
</organism>
<dbReference type="Gene3D" id="1.20.5.3310">
    <property type="match status" value="1"/>
</dbReference>
<evidence type="ECO:0000256" key="3">
    <source>
        <dbReference type="ARBA" id="ARBA00022475"/>
    </source>
</evidence>
<dbReference type="InterPro" id="IPR003369">
    <property type="entry name" value="TatA/B/E"/>
</dbReference>
<keyword evidence="8 9" id="KW-0472">Membrane</keyword>
<keyword evidence="2 9" id="KW-0813">Transport</keyword>
<evidence type="ECO:0000256" key="8">
    <source>
        <dbReference type="ARBA" id="ARBA00023136"/>
    </source>
</evidence>
<reference evidence="10 11" key="1">
    <citation type="submission" date="2018-06" db="EMBL/GenBank/DDBJ databases">
        <title>Genomic Encyclopedia of Type Strains, Phase IV (KMG-IV): sequencing the most valuable type-strain genomes for metagenomic binning, comparative biology and taxonomic classification.</title>
        <authorList>
            <person name="Goeker M."/>
        </authorList>
    </citation>
    <scope>NUCLEOTIDE SEQUENCE [LARGE SCALE GENOMIC DNA]</scope>
    <source>
        <strain evidence="10 11">DSM 18048</strain>
    </source>
</reference>
<comment type="caution">
    <text evidence="10">The sequence shown here is derived from an EMBL/GenBank/DDBJ whole genome shotgun (WGS) entry which is preliminary data.</text>
</comment>
<dbReference type="RefSeq" id="WP_110887275.1">
    <property type="nucleotide sequence ID" value="NZ_QJSX01000010.1"/>
</dbReference>
<evidence type="ECO:0000256" key="7">
    <source>
        <dbReference type="ARBA" id="ARBA00023010"/>
    </source>
</evidence>
<proteinExistence type="inferred from homology"/>
<evidence type="ECO:0000256" key="2">
    <source>
        <dbReference type="ARBA" id="ARBA00022448"/>
    </source>
</evidence>
<dbReference type="EMBL" id="QJSX01000010">
    <property type="protein sequence ID" value="PYE53060.1"/>
    <property type="molecule type" value="Genomic_DNA"/>
</dbReference>
<comment type="subcellular location">
    <subcellularLocation>
        <location evidence="1 9">Cell membrane</location>
        <topology evidence="1 9">Single-pass membrane protein</topology>
    </subcellularLocation>
</comment>
<comment type="similarity">
    <text evidence="9">Belongs to the TatA/E family.</text>
</comment>
<keyword evidence="3 9" id="KW-1003">Cell membrane</keyword>
<gene>
    <name evidence="9" type="primary">tatA</name>
    <name evidence="10" type="ORF">DES52_11043</name>
</gene>
<dbReference type="Proteomes" id="UP000248326">
    <property type="component" value="Unassembled WGS sequence"/>
</dbReference>
<dbReference type="NCBIfam" id="TIGR01411">
    <property type="entry name" value="tatAE"/>
    <property type="match status" value="1"/>
</dbReference>
<name>A0A318S5S3_9DEIO</name>
<dbReference type="GO" id="GO:0008320">
    <property type="term" value="F:protein transmembrane transporter activity"/>
    <property type="evidence" value="ECO:0007669"/>
    <property type="project" value="UniProtKB-UniRule"/>
</dbReference>
<accession>A0A318S5S3</accession>
<evidence type="ECO:0000256" key="6">
    <source>
        <dbReference type="ARBA" id="ARBA00022989"/>
    </source>
</evidence>
<evidence type="ECO:0000256" key="4">
    <source>
        <dbReference type="ARBA" id="ARBA00022692"/>
    </source>
</evidence>
<keyword evidence="11" id="KW-1185">Reference proteome</keyword>